<dbReference type="InterPro" id="IPR036388">
    <property type="entry name" value="WH-like_DNA-bd_sf"/>
</dbReference>
<gene>
    <name evidence="3" type="ORF">NX773_23425</name>
</gene>
<dbReference type="InterPro" id="IPR050900">
    <property type="entry name" value="Transposase_IS3/IS150/IS904"/>
</dbReference>
<proteinExistence type="predicted"/>
<evidence type="ECO:0000259" key="2">
    <source>
        <dbReference type="PROSITE" id="PS50994"/>
    </source>
</evidence>
<dbReference type="InterPro" id="IPR001584">
    <property type="entry name" value="Integrase_cat-core"/>
</dbReference>
<dbReference type="Pfam" id="PF00665">
    <property type="entry name" value="rve"/>
    <property type="match status" value="1"/>
</dbReference>
<dbReference type="SUPFAM" id="SSF46689">
    <property type="entry name" value="Homeodomain-like"/>
    <property type="match status" value="1"/>
</dbReference>
<dbReference type="InterPro" id="IPR012337">
    <property type="entry name" value="RNaseH-like_sf"/>
</dbReference>
<dbReference type="NCBIfam" id="NF033516">
    <property type="entry name" value="transpos_IS3"/>
    <property type="match status" value="1"/>
</dbReference>
<dbReference type="Gene3D" id="1.10.10.10">
    <property type="entry name" value="Winged helix-like DNA-binding domain superfamily/Winged helix DNA-binding domain"/>
    <property type="match status" value="2"/>
</dbReference>
<dbReference type="RefSeq" id="WP_258858640.1">
    <property type="nucleotide sequence ID" value="NZ_JANUGV010000021.1"/>
</dbReference>
<dbReference type="Pfam" id="PF13333">
    <property type="entry name" value="rve_2"/>
    <property type="match status" value="1"/>
</dbReference>
<protein>
    <submittedName>
        <fullName evidence="3">IS3 family transposase</fullName>
    </submittedName>
</protein>
<comment type="caution">
    <text evidence="3">The sequence shown here is derived from an EMBL/GenBank/DDBJ whole genome shotgun (WGS) entry which is preliminary data.</text>
</comment>
<dbReference type="SUPFAM" id="SSF48295">
    <property type="entry name" value="TrpR-like"/>
    <property type="match status" value="1"/>
</dbReference>
<dbReference type="Pfam" id="PF13518">
    <property type="entry name" value="HTH_28"/>
    <property type="match status" value="2"/>
</dbReference>
<dbReference type="Pfam" id="PF13276">
    <property type="entry name" value="HTH_21"/>
    <property type="match status" value="1"/>
</dbReference>
<dbReference type="Proteomes" id="UP001205861">
    <property type="component" value="Unassembled WGS sequence"/>
</dbReference>
<sequence>MIKYTEQFKLKVVKHYLKGLMGYHRLGAHYGVAAPHIRQWVSAYRLHGTDGLRRKTSRYDASFKLSVLQYMWDNALSNRQAAAHFNVRNPTSVGIWDRLYQSGGLAALVRPPRQAQNMKAPTSKPEPKSNQERSHEDLLKELEYLRMENEVLKKLQALAQGKEIGRAEKAQVVHELRHKYPVVALLKVVALPKSVFYYWDKARHKPDQQAETTQLIKSIFDQHKGRYGYRRVALELRNRGTQLHANTVQRLMKKLDLKSVQRRKKYVSYKGEVGATAPNLLDRQFKAEKPNEKWVTDITEFKVGDRKLYFSPVKDLFNGEIVAYAMDTRPLFELVTSTIKKAMRKLGKRDKPLLHSDQGWHYRMPGYRKMLDDREIAQSMSRKGNCYDNAAMESFFAVTKSECFYPQKFTSIDQLKKELADFVRYYNHERIS</sequence>
<reference evidence="3 4" key="1">
    <citation type="submission" date="2022-08" db="EMBL/GenBank/DDBJ databases">
        <title>Reclassification of Massilia species as members of the genera Telluria, Duganella, Pseudoduganella, Mokoshia gen. nov. and Zemynaea gen. nov. using orthogonal and non-orthogonal genome-based approaches.</title>
        <authorList>
            <person name="Bowman J.P."/>
        </authorList>
    </citation>
    <scope>NUCLEOTIDE SEQUENCE [LARGE SCALE GENOMIC DNA]</scope>
    <source>
        <strain evidence="3 4">JCM 31607</strain>
    </source>
</reference>
<feature type="non-terminal residue" evidence="3">
    <location>
        <position position="432"/>
    </location>
</feature>
<evidence type="ECO:0000256" key="1">
    <source>
        <dbReference type="SAM" id="MobiDB-lite"/>
    </source>
</evidence>
<dbReference type="SUPFAM" id="SSF53098">
    <property type="entry name" value="Ribonuclease H-like"/>
    <property type="match status" value="1"/>
</dbReference>
<accession>A0ABT2BRH7</accession>
<dbReference type="InterPro" id="IPR048020">
    <property type="entry name" value="Transpos_IS3"/>
</dbReference>
<dbReference type="PANTHER" id="PTHR46889:SF4">
    <property type="entry name" value="TRANSPOSASE INSO FOR INSERTION SEQUENCE ELEMENT IS911B-RELATED"/>
    <property type="match status" value="1"/>
</dbReference>
<dbReference type="EMBL" id="JANUGV010000021">
    <property type="protein sequence ID" value="MCS0611112.1"/>
    <property type="molecule type" value="Genomic_DNA"/>
</dbReference>
<organism evidence="3 4">
    <name type="scientific">Massilia solisilvae</name>
    <dbReference type="NCBI Taxonomy" id="1811225"/>
    <lineage>
        <taxon>Bacteria</taxon>
        <taxon>Pseudomonadati</taxon>
        <taxon>Pseudomonadota</taxon>
        <taxon>Betaproteobacteria</taxon>
        <taxon>Burkholderiales</taxon>
        <taxon>Oxalobacteraceae</taxon>
        <taxon>Telluria group</taxon>
        <taxon>Massilia</taxon>
    </lineage>
</organism>
<evidence type="ECO:0000313" key="3">
    <source>
        <dbReference type="EMBL" id="MCS0611112.1"/>
    </source>
</evidence>
<dbReference type="InterPro" id="IPR009057">
    <property type="entry name" value="Homeodomain-like_sf"/>
</dbReference>
<name>A0ABT2BRH7_9BURK</name>
<feature type="region of interest" description="Disordered" evidence="1">
    <location>
        <begin position="111"/>
        <end position="134"/>
    </location>
</feature>
<dbReference type="InterPro" id="IPR055247">
    <property type="entry name" value="InsJ-like_HTH"/>
</dbReference>
<evidence type="ECO:0000313" key="4">
    <source>
        <dbReference type="Proteomes" id="UP001205861"/>
    </source>
</evidence>
<keyword evidence="4" id="KW-1185">Reference proteome</keyword>
<feature type="domain" description="Integrase catalytic" evidence="2">
    <location>
        <begin position="286"/>
        <end position="432"/>
    </location>
</feature>
<feature type="compositionally biased region" description="Basic and acidic residues" evidence="1">
    <location>
        <begin position="125"/>
        <end position="134"/>
    </location>
</feature>
<dbReference type="PANTHER" id="PTHR46889">
    <property type="entry name" value="TRANSPOSASE INSF FOR INSERTION SEQUENCE IS3B-RELATED"/>
    <property type="match status" value="1"/>
</dbReference>
<dbReference type="InterPro" id="IPR036397">
    <property type="entry name" value="RNaseH_sf"/>
</dbReference>
<dbReference type="InterPro" id="IPR010921">
    <property type="entry name" value="Trp_repressor/repl_initiator"/>
</dbReference>
<dbReference type="PROSITE" id="PS50994">
    <property type="entry name" value="INTEGRASE"/>
    <property type="match status" value="1"/>
</dbReference>
<dbReference type="Gene3D" id="3.30.420.10">
    <property type="entry name" value="Ribonuclease H-like superfamily/Ribonuclease H"/>
    <property type="match status" value="1"/>
</dbReference>
<dbReference type="InterPro" id="IPR025948">
    <property type="entry name" value="HTH-like_dom"/>
</dbReference>